<dbReference type="InterPro" id="IPR001633">
    <property type="entry name" value="EAL_dom"/>
</dbReference>
<dbReference type="EMBL" id="JBBUTI010000008">
    <property type="protein sequence ID" value="MEK8047221.1"/>
    <property type="molecule type" value="Genomic_DNA"/>
</dbReference>
<feature type="transmembrane region" description="Helical" evidence="1">
    <location>
        <begin position="177"/>
        <end position="198"/>
    </location>
</feature>
<dbReference type="CDD" id="cd01949">
    <property type="entry name" value="GGDEF"/>
    <property type="match status" value="1"/>
</dbReference>
<evidence type="ECO:0000256" key="1">
    <source>
        <dbReference type="SAM" id="Phobius"/>
    </source>
</evidence>
<keyword evidence="1" id="KW-1133">Transmembrane helix</keyword>
<evidence type="ECO:0000259" key="3">
    <source>
        <dbReference type="PROSITE" id="PS50887"/>
    </source>
</evidence>
<comment type="caution">
    <text evidence="4">The sequence shown here is derived from an EMBL/GenBank/DDBJ whole genome shotgun (WGS) entry which is preliminary data.</text>
</comment>
<keyword evidence="4" id="KW-0378">Hydrolase</keyword>
<feature type="transmembrane region" description="Helical" evidence="1">
    <location>
        <begin position="12"/>
        <end position="32"/>
    </location>
</feature>
<reference evidence="4 5" key="1">
    <citation type="submission" date="2024-04" db="EMBL/GenBank/DDBJ databases">
        <title>Novel species of the genus Ideonella isolated from streams.</title>
        <authorList>
            <person name="Lu H."/>
        </authorList>
    </citation>
    <scope>NUCLEOTIDE SEQUENCE [LARGE SCALE GENOMIC DNA]</scope>
    <source>
        <strain evidence="4 5">LYT19W</strain>
    </source>
</reference>
<dbReference type="Gene3D" id="3.20.20.450">
    <property type="entry name" value="EAL domain"/>
    <property type="match status" value="1"/>
</dbReference>
<dbReference type="Pfam" id="PF00990">
    <property type="entry name" value="GGDEF"/>
    <property type="match status" value="1"/>
</dbReference>
<accession>A0ABU9C8F2</accession>
<organism evidence="4 5">
    <name type="scientific">Ideonella margarita</name>
    <dbReference type="NCBI Taxonomy" id="2984191"/>
    <lineage>
        <taxon>Bacteria</taxon>
        <taxon>Pseudomonadati</taxon>
        <taxon>Pseudomonadota</taxon>
        <taxon>Betaproteobacteria</taxon>
        <taxon>Burkholderiales</taxon>
        <taxon>Sphaerotilaceae</taxon>
        <taxon>Ideonella</taxon>
    </lineage>
</organism>
<proteinExistence type="predicted"/>
<dbReference type="PANTHER" id="PTHR44757">
    <property type="entry name" value="DIGUANYLATE CYCLASE DGCP"/>
    <property type="match status" value="1"/>
</dbReference>
<keyword evidence="1" id="KW-0812">Transmembrane</keyword>
<sequence length="714" mass="77811">MEPHSSPSLLWAPLLLSALLAGLSFGFLLHSLRKIRSRDKINTFGWGLAGTVTTACGLWSSQVAALTAMALPWELYFRTDALGLSATVCLVTSALVLASGRLALNPHGRMTLLAGEIGLLWSLCLWLGLRSLGTPPTGHGAWWLALVLPPMVVVAGALAAAWLALSPRWHQMGPANSRLWLGALLFGLTAGMAQDMALGAQHFVDTLGNVNGLLDVTTAQLAASAGCIVLLLGVFGVMVDNRAHGQNRMLANSLSEANRRLREQALTDPLTRLANRNLFEERLEELLTRLGDEPGSLAVLFIDLDGFKPVNDSFGHVAGDSVLREIGQRLKATARPTDLVARIGGDEFLVLAEMPGGTLGAGKLAQTALETVSKPYVLPNGVHVTLSCSVGIVMYPDHGPSQKLIANADAAMYAAKRAGGSTFAFFEPSMDHDAREQLQLQHDLRSALDRHELELYYQPKIDGYSSQITGVEALVRWHHPTRGLMMPGVFIPIAERFGLIGALGGWVLDEACRQLQIWQNQGLRMRVSVNLTPQQLQQDDLMDRIHRAVTRHKIDRRLLTLEITESVFMQNKDAALRVLTRLAQDGITLSLDDFGTEYSSYAVLSEMPVHQLKIDRHFVMKLGTSLKAEAIVDGIIHMAHALNLRVVAEGVETEEQRDTLVRLACDELQGYLFAKPMPADRLTLWAMGDDTVHGSPDFRPSLYDDGVALLTATS</sequence>
<dbReference type="InterPro" id="IPR035919">
    <property type="entry name" value="EAL_sf"/>
</dbReference>
<dbReference type="InterPro" id="IPR000160">
    <property type="entry name" value="GGDEF_dom"/>
</dbReference>
<evidence type="ECO:0000313" key="5">
    <source>
        <dbReference type="Proteomes" id="UP001379945"/>
    </source>
</evidence>
<gene>
    <name evidence="4" type="ORF">AACH00_12745</name>
</gene>
<name>A0ABU9C8F2_9BURK</name>
<dbReference type="Gene3D" id="3.30.70.270">
    <property type="match status" value="1"/>
</dbReference>
<dbReference type="GO" id="GO:0071111">
    <property type="term" value="F:cyclic-guanylate-specific phosphodiesterase activity"/>
    <property type="evidence" value="ECO:0007669"/>
    <property type="project" value="UniProtKB-EC"/>
</dbReference>
<dbReference type="InterPro" id="IPR029787">
    <property type="entry name" value="Nucleotide_cyclase"/>
</dbReference>
<protein>
    <submittedName>
        <fullName evidence="4">Bifunctional diguanylate cyclase/phosphodiesterase</fullName>
        <ecNumber evidence="4">2.7.7.65</ecNumber>
        <ecNumber evidence="4">3.1.4.52</ecNumber>
    </submittedName>
</protein>
<evidence type="ECO:0000313" key="4">
    <source>
        <dbReference type="EMBL" id="MEK8047221.1"/>
    </source>
</evidence>
<feature type="transmembrane region" description="Helical" evidence="1">
    <location>
        <begin position="141"/>
        <end position="165"/>
    </location>
</feature>
<feature type="domain" description="GGDEF" evidence="3">
    <location>
        <begin position="295"/>
        <end position="428"/>
    </location>
</feature>
<dbReference type="SUPFAM" id="SSF55073">
    <property type="entry name" value="Nucleotide cyclase"/>
    <property type="match status" value="1"/>
</dbReference>
<feature type="transmembrane region" description="Helical" evidence="1">
    <location>
        <begin position="110"/>
        <end position="129"/>
    </location>
</feature>
<keyword evidence="4" id="KW-0808">Transferase</keyword>
<feature type="transmembrane region" description="Helical" evidence="1">
    <location>
        <begin position="44"/>
        <end position="69"/>
    </location>
</feature>
<dbReference type="GO" id="GO:0052621">
    <property type="term" value="F:diguanylate cyclase activity"/>
    <property type="evidence" value="ECO:0007669"/>
    <property type="project" value="UniProtKB-EC"/>
</dbReference>
<dbReference type="InterPro" id="IPR043128">
    <property type="entry name" value="Rev_trsase/Diguanyl_cyclase"/>
</dbReference>
<dbReference type="RefSeq" id="WP_341399526.1">
    <property type="nucleotide sequence ID" value="NZ_JBBUTI010000008.1"/>
</dbReference>
<feature type="domain" description="EAL" evidence="2">
    <location>
        <begin position="437"/>
        <end position="690"/>
    </location>
</feature>
<dbReference type="EC" id="2.7.7.65" evidence="4"/>
<feature type="transmembrane region" description="Helical" evidence="1">
    <location>
        <begin position="81"/>
        <end position="98"/>
    </location>
</feature>
<keyword evidence="1" id="KW-0472">Membrane</keyword>
<dbReference type="CDD" id="cd01948">
    <property type="entry name" value="EAL"/>
    <property type="match status" value="1"/>
</dbReference>
<dbReference type="Proteomes" id="UP001379945">
    <property type="component" value="Unassembled WGS sequence"/>
</dbReference>
<dbReference type="PROSITE" id="PS50887">
    <property type="entry name" value="GGDEF"/>
    <property type="match status" value="1"/>
</dbReference>
<keyword evidence="5" id="KW-1185">Reference proteome</keyword>
<feature type="transmembrane region" description="Helical" evidence="1">
    <location>
        <begin position="218"/>
        <end position="239"/>
    </location>
</feature>
<dbReference type="EC" id="3.1.4.52" evidence="4"/>
<keyword evidence="4" id="KW-0548">Nucleotidyltransferase</keyword>
<dbReference type="InterPro" id="IPR052155">
    <property type="entry name" value="Biofilm_reg_signaling"/>
</dbReference>
<dbReference type="SUPFAM" id="SSF141868">
    <property type="entry name" value="EAL domain-like"/>
    <property type="match status" value="1"/>
</dbReference>
<dbReference type="NCBIfam" id="TIGR00254">
    <property type="entry name" value="GGDEF"/>
    <property type="match status" value="1"/>
</dbReference>
<dbReference type="SMART" id="SM00052">
    <property type="entry name" value="EAL"/>
    <property type="match status" value="1"/>
</dbReference>
<dbReference type="Pfam" id="PF00563">
    <property type="entry name" value="EAL"/>
    <property type="match status" value="1"/>
</dbReference>
<dbReference type="PANTHER" id="PTHR44757:SF2">
    <property type="entry name" value="BIOFILM ARCHITECTURE MAINTENANCE PROTEIN MBAA"/>
    <property type="match status" value="1"/>
</dbReference>
<dbReference type="PROSITE" id="PS50883">
    <property type="entry name" value="EAL"/>
    <property type="match status" value="1"/>
</dbReference>
<evidence type="ECO:0000259" key="2">
    <source>
        <dbReference type="PROSITE" id="PS50883"/>
    </source>
</evidence>
<dbReference type="SMART" id="SM00267">
    <property type="entry name" value="GGDEF"/>
    <property type="match status" value="1"/>
</dbReference>